<proteinExistence type="predicted"/>
<organism evidence="2 3">
    <name type="scientific">Nocardioides simplex</name>
    <name type="common">Arthrobacter simplex</name>
    <dbReference type="NCBI Taxonomy" id="2045"/>
    <lineage>
        <taxon>Bacteria</taxon>
        <taxon>Bacillati</taxon>
        <taxon>Actinomycetota</taxon>
        <taxon>Actinomycetes</taxon>
        <taxon>Propionibacteriales</taxon>
        <taxon>Nocardioidaceae</taxon>
        <taxon>Pimelobacter</taxon>
    </lineage>
</organism>
<protein>
    <submittedName>
        <fullName evidence="2">Uncharacterized protein</fullName>
    </submittedName>
</protein>
<accession>A0A0C5WYI7</accession>
<dbReference type="KEGG" id="psim:KR76_00092"/>
<gene>
    <name evidence="2" type="ORF">KR76_00092</name>
</gene>
<feature type="compositionally biased region" description="Low complexity" evidence="1">
    <location>
        <begin position="8"/>
        <end position="20"/>
    </location>
</feature>
<dbReference type="Proteomes" id="UP000030300">
    <property type="component" value="Chromosome"/>
</dbReference>
<keyword evidence="3" id="KW-1185">Reference proteome</keyword>
<feature type="region of interest" description="Disordered" evidence="1">
    <location>
        <begin position="1"/>
        <end position="20"/>
    </location>
</feature>
<feature type="compositionally biased region" description="Low complexity" evidence="1">
    <location>
        <begin position="94"/>
        <end position="110"/>
    </location>
</feature>
<evidence type="ECO:0000313" key="3">
    <source>
        <dbReference type="Proteomes" id="UP000030300"/>
    </source>
</evidence>
<dbReference type="AlphaFoldDB" id="A0A0C5WYI7"/>
<dbReference type="STRING" id="2045.KR76_00092"/>
<name>A0A0C5WYI7_NOCSI</name>
<evidence type="ECO:0000313" key="2">
    <source>
        <dbReference type="EMBL" id="AJR18368.1"/>
    </source>
</evidence>
<sequence length="137" mass="13856">MGRGGTNPGARRAAAPGAVAHGARCVAARPPWRASRPCGLRSAGSRTTMRVLSAACPAPPRPWTGHGLAGLRTTARQPDPTSPRPQSPRVAHEAAPTPAAAAAPATDPAPNHLGRPCPTPDADSPRGRTLAPRPGSV</sequence>
<dbReference type="EMBL" id="CP009896">
    <property type="protein sequence ID" value="AJR18368.1"/>
    <property type="molecule type" value="Genomic_DNA"/>
</dbReference>
<dbReference type="HOGENOM" id="CLU_1863100_0_0_11"/>
<feature type="region of interest" description="Disordered" evidence="1">
    <location>
        <begin position="55"/>
        <end position="137"/>
    </location>
</feature>
<evidence type="ECO:0000256" key="1">
    <source>
        <dbReference type="SAM" id="MobiDB-lite"/>
    </source>
</evidence>
<reference evidence="2 3" key="1">
    <citation type="journal article" date="2015" name="Genome Announc.">
        <title>Complete Genome Sequence of Steroid-Transforming Nocardioides simplex VKM Ac-2033D.</title>
        <authorList>
            <person name="Shtratnikova V.Y."/>
            <person name="Schelkunov M.I."/>
            <person name="Pekov Y.A."/>
            <person name="Fokina V.V."/>
            <person name="Logacheva M.D."/>
            <person name="Sokolov S.L."/>
            <person name="Bragin E.Y."/>
            <person name="Ashapkin V.V."/>
            <person name="Donova M.V."/>
        </authorList>
    </citation>
    <scope>NUCLEOTIDE SEQUENCE [LARGE SCALE GENOMIC DNA]</scope>
    <source>
        <strain evidence="2 3">VKM Ac-2033D</strain>
    </source>
</reference>